<reference evidence="4 5" key="1">
    <citation type="submission" date="2019-08" db="EMBL/GenBank/DDBJ databases">
        <authorList>
            <person name="Shi S."/>
        </authorList>
    </citation>
    <scope>NUCLEOTIDE SEQUENCE [LARGE SCALE GENOMIC DNA]</scope>
    <source>
        <strain evidence="4 5">GY10130</strain>
    </source>
</reference>
<dbReference type="InterPro" id="IPR020845">
    <property type="entry name" value="AMP-binding_CS"/>
</dbReference>
<dbReference type="Proteomes" id="UP000321926">
    <property type="component" value="Unassembled WGS sequence"/>
</dbReference>
<dbReference type="GO" id="GO:0004467">
    <property type="term" value="F:long-chain fatty acid-CoA ligase activity"/>
    <property type="evidence" value="ECO:0007669"/>
    <property type="project" value="TreeGrafter"/>
</dbReference>
<dbReference type="GO" id="GO:0005524">
    <property type="term" value="F:ATP binding"/>
    <property type="evidence" value="ECO:0007669"/>
    <property type="project" value="UniProtKB-KW"/>
</dbReference>
<dbReference type="OrthoDB" id="9778383at2"/>
<dbReference type="SUPFAM" id="SSF56801">
    <property type="entry name" value="Acetyl-CoA synthetase-like"/>
    <property type="match status" value="1"/>
</dbReference>
<dbReference type="GO" id="GO:0016020">
    <property type="term" value="C:membrane"/>
    <property type="evidence" value="ECO:0007669"/>
    <property type="project" value="TreeGrafter"/>
</dbReference>
<protein>
    <submittedName>
        <fullName evidence="4">Long-chain fatty acid--CoA ligase</fullName>
    </submittedName>
</protein>
<dbReference type="AlphaFoldDB" id="A0A5C8JHZ9"/>
<evidence type="ECO:0000313" key="5">
    <source>
        <dbReference type="Proteomes" id="UP000321926"/>
    </source>
</evidence>
<proteinExistence type="predicted"/>
<dbReference type="Pfam" id="PF23562">
    <property type="entry name" value="AMP-binding_C_3"/>
    <property type="match status" value="1"/>
</dbReference>
<dbReference type="Pfam" id="PF00501">
    <property type="entry name" value="AMP-binding"/>
    <property type="match status" value="1"/>
</dbReference>
<dbReference type="InterPro" id="IPR042099">
    <property type="entry name" value="ANL_N_sf"/>
</dbReference>
<name>A0A5C8JHZ9_9BACT</name>
<dbReference type="PANTHER" id="PTHR43272">
    <property type="entry name" value="LONG-CHAIN-FATTY-ACID--COA LIGASE"/>
    <property type="match status" value="1"/>
</dbReference>
<organism evidence="4 5">
    <name type="scientific">Pontibacter qinzhouensis</name>
    <dbReference type="NCBI Taxonomy" id="2603253"/>
    <lineage>
        <taxon>Bacteria</taxon>
        <taxon>Pseudomonadati</taxon>
        <taxon>Bacteroidota</taxon>
        <taxon>Cytophagia</taxon>
        <taxon>Cytophagales</taxon>
        <taxon>Hymenobacteraceae</taxon>
        <taxon>Pontibacter</taxon>
    </lineage>
</organism>
<evidence type="ECO:0000313" key="4">
    <source>
        <dbReference type="EMBL" id="TXK37268.1"/>
    </source>
</evidence>
<feature type="domain" description="AMP-dependent synthetase/ligase" evidence="3">
    <location>
        <begin position="12"/>
        <end position="415"/>
    </location>
</feature>
<dbReference type="Gene3D" id="3.40.50.12780">
    <property type="entry name" value="N-terminal domain of ligase-like"/>
    <property type="match status" value="2"/>
</dbReference>
<comment type="caution">
    <text evidence="4">The sequence shown here is derived from an EMBL/GenBank/DDBJ whole genome shotgun (WGS) entry which is preliminary data.</text>
</comment>
<keyword evidence="1" id="KW-0547">Nucleotide-binding</keyword>
<dbReference type="InterPro" id="IPR000873">
    <property type="entry name" value="AMP-dep_synth/lig_dom"/>
</dbReference>
<dbReference type="PROSITE" id="PS00455">
    <property type="entry name" value="AMP_BINDING"/>
    <property type="match status" value="1"/>
</dbReference>
<evidence type="ECO:0000256" key="2">
    <source>
        <dbReference type="ARBA" id="ARBA00022840"/>
    </source>
</evidence>
<keyword evidence="2" id="KW-0067">ATP-binding</keyword>
<keyword evidence="5" id="KW-1185">Reference proteome</keyword>
<gene>
    <name evidence="4" type="ORF">FVR03_15700</name>
</gene>
<evidence type="ECO:0000256" key="1">
    <source>
        <dbReference type="ARBA" id="ARBA00022741"/>
    </source>
</evidence>
<dbReference type="CDD" id="cd05907">
    <property type="entry name" value="VL_LC_FACS_like"/>
    <property type="match status" value="1"/>
</dbReference>
<evidence type="ECO:0000259" key="3">
    <source>
        <dbReference type="Pfam" id="PF00501"/>
    </source>
</evidence>
<sequence>MTVTRTFDLLSHQLQKYPQPDALAAKVNNSWQKYTTQDVQDKVNHISLGLKKLGIGKDDKVAIISFNRPEWVLIDFGIQQLGAISVPMYPTITIEDYRFIFNDAGVSIVFVADSGLYNKVSAATAGMSSIQGIYTFDQVQGANHWNEVAELGEQENPEELEPLKAAVAPDDVLTIIYTSGTTGNPKGVMLTHNNLVSNVMGVMPFLPVNHKHRALSFLPLSHVFERMLLYLYVYSGVSIYYAESIEKVADNLKEVQPHVFATVPRLLEKVYDKIVAKGMELTGIKRRLFFWALELGLKYDTQENQGWWYNKQLEIANKIIFSKWREALGGNIIAVVSGGAALQARLARVFWSAQIRVMEGYGLTETSPVIAVNRWEPEDNKIGTVGPVINGVEVMIAPTDGEILTRGPHIMKGYYKKPELTDEVIDKDGWFHTGDIGEIVNGKYLKITDRKKEMLKTSGGKYIAPQMIENKLKESVVIEQTMVVGDGQKYAAALIVPSFPGLQDYCQFKGIPYTTDEEMITKPEILDKFQREIDKANEQLAQFETIKKFKLLPKLWTIESGELTPKLSVKRRVITTRYTNEIDSMY</sequence>
<keyword evidence="4" id="KW-0436">Ligase</keyword>
<dbReference type="PANTHER" id="PTHR43272:SF33">
    <property type="entry name" value="AMP-BINDING DOMAIN-CONTAINING PROTEIN-RELATED"/>
    <property type="match status" value="1"/>
</dbReference>
<accession>A0A5C8JHZ9</accession>
<dbReference type="EMBL" id="VRTY01000063">
    <property type="protein sequence ID" value="TXK37268.1"/>
    <property type="molecule type" value="Genomic_DNA"/>
</dbReference>
<dbReference type="RefSeq" id="WP_147922735.1">
    <property type="nucleotide sequence ID" value="NZ_VRTY01000063.1"/>
</dbReference>